<evidence type="ECO:0000256" key="2">
    <source>
        <dbReference type="SAM" id="Phobius"/>
    </source>
</evidence>
<dbReference type="EMBL" id="KI965559">
    <property type="protein sequence ID" value="EUD64051.1"/>
    <property type="molecule type" value="Genomic_DNA"/>
</dbReference>
<accession>W7AFJ6</accession>
<feature type="transmembrane region" description="Helical" evidence="2">
    <location>
        <begin position="360"/>
        <end position="381"/>
    </location>
</feature>
<feature type="compositionally biased region" description="Polar residues" evidence="1">
    <location>
        <begin position="333"/>
        <end position="351"/>
    </location>
</feature>
<protein>
    <submittedName>
        <fullName evidence="3">Uncharacterized protein</fullName>
    </submittedName>
</protein>
<organism evidence="3 4">
    <name type="scientific">Plasmodium inui San Antonio 1</name>
    <dbReference type="NCBI Taxonomy" id="1237626"/>
    <lineage>
        <taxon>Eukaryota</taxon>
        <taxon>Sar</taxon>
        <taxon>Alveolata</taxon>
        <taxon>Apicomplexa</taxon>
        <taxon>Aconoidasida</taxon>
        <taxon>Haemosporida</taxon>
        <taxon>Plasmodiidae</taxon>
        <taxon>Plasmodium</taxon>
        <taxon>Plasmodium (Plasmodium)</taxon>
    </lineage>
</organism>
<reference evidence="3 4" key="1">
    <citation type="submission" date="2013-02" db="EMBL/GenBank/DDBJ databases">
        <title>The Genome Sequence of Plasmodium inui San Antonio 1.</title>
        <authorList>
            <consortium name="The Broad Institute Genome Sequencing Platform"/>
            <consortium name="The Broad Institute Genome Sequencing Center for Infectious Disease"/>
            <person name="Neafsey D."/>
            <person name="Cheeseman I."/>
            <person name="Volkman S."/>
            <person name="Adams J."/>
            <person name="Walker B."/>
            <person name="Young S.K."/>
            <person name="Zeng Q."/>
            <person name="Gargeya S."/>
            <person name="Fitzgerald M."/>
            <person name="Haas B."/>
            <person name="Abouelleil A."/>
            <person name="Alvarado L."/>
            <person name="Arachchi H.M."/>
            <person name="Berlin A.M."/>
            <person name="Chapman S.B."/>
            <person name="Dewar J."/>
            <person name="Goldberg J."/>
            <person name="Griggs A."/>
            <person name="Gujja S."/>
            <person name="Hansen M."/>
            <person name="Howarth C."/>
            <person name="Imamovic A."/>
            <person name="Larimer J."/>
            <person name="McCowan C."/>
            <person name="Murphy C."/>
            <person name="Neiman D."/>
            <person name="Pearson M."/>
            <person name="Priest M."/>
            <person name="Roberts A."/>
            <person name="Saif S."/>
            <person name="Shea T."/>
            <person name="Sisk P."/>
            <person name="Sykes S."/>
            <person name="Wortman J."/>
            <person name="Nusbaum C."/>
            <person name="Birren B."/>
        </authorList>
    </citation>
    <scope>NUCLEOTIDE SEQUENCE [LARGE SCALE GENOMIC DNA]</scope>
    <source>
        <strain evidence="3 4">San Antonio 1</strain>
    </source>
</reference>
<name>W7AFJ6_9APIC</name>
<gene>
    <name evidence="3" type="ORF">C922_05567</name>
</gene>
<feature type="compositionally biased region" description="Polar residues" evidence="1">
    <location>
        <begin position="291"/>
        <end position="306"/>
    </location>
</feature>
<dbReference type="AlphaFoldDB" id="W7AFJ6"/>
<keyword evidence="2" id="KW-0472">Membrane</keyword>
<evidence type="ECO:0000256" key="1">
    <source>
        <dbReference type="SAM" id="MobiDB-lite"/>
    </source>
</evidence>
<evidence type="ECO:0000313" key="3">
    <source>
        <dbReference type="EMBL" id="EUD64051.1"/>
    </source>
</evidence>
<proteinExistence type="predicted"/>
<dbReference type="Proteomes" id="UP000030640">
    <property type="component" value="Unassembled WGS sequence"/>
</dbReference>
<sequence length="418" mass="46992">MEWDFPRYIQQILEDAKEECKDRKTSQICSRALDLRDDSLKDTGEITPCSEAVSLFSGKEEELRRIWRYSRAICRGMERWGRNLRSVGIRPPKYEEGKCSPGGTGYGGSRQVRGQQCKFEKNLLKWDHLSQQQQLLYKEQNHRSLSACMDIVTQIMGAFDMTSTKMREVEDVRKKSPCQLLYKSLVRWGGDRNASRIMEEWFISSEKTEEGNRYFTLTGRDLYEIISEFLYGDDAGDKALGCEKEMGHSRNGQEGEVTYNTTTQSQRTLGNCQLDQDTCWAHLEDVKSSLSLDENPDLSSTEQPTSGAHEKLGMDSDNLENGGKQRDLDKPGSPTSSMQQRSQGEGYKTTQSGGSGLDSLGSIIGGVVTIVLGGAALYGYYRIFPARRRKGLLRKRGGSIILRIPKGEGEPYSQAGLS</sequence>
<keyword evidence="2" id="KW-0812">Transmembrane</keyword>
<keyword evidence="4" id="KW-1185">Reference proteome</keyword>
<evidence type="ECO:0000313" key="4">
    <source>
        <dbReference type="Proteomes" id="UP000030640"/>
    </source>
</evidence>
<dbReference type="VEuPathDB" id="PlasmoDB:C922_05567"/>
<dbReference type="GeneID" id="20040841"/>
<dbReference type="RefSeq" id="XP_008819360.1">
    <property type="nucleotide sequence ID" value="XM_008821138.1"/>
</dbReference>
<keyword evidence="2" id="KW-1133">Transmembrane helix</keyword>
<feature type="region of interest" description="Disordered" evidence="1">
    <location>
        <begin position="291"/>
        <end position="355"/>
    </location>
</feature>